<keyword evidence="4 10" id="KW-0378">Hydrolase</keyword>
<keyword evidence="5 7" id="KW-1133">Transmembrane helix</keyword>
<dbReference type="Gene3D" id="1.20.1540.10">
    <property type="entry name" value="Rhomboid-like"/>
    <property type="match status" value="1"/>
</dbReference>
<dbReference type="Proteomes" id="UP001597546">
    <property type="component" value="Unassembled WGS sequence"/>
</dbReference>
<dbReference type="PANTHER" id="PTHR43731:SF14">
    <property type="entry name" value="PRESENILIN-ASSOCIATED RHOMBOID-LIKE PROTEIN, MITOCHONDRIAL"/>
    <property type="match status" value="1"/>
</dbReference>
<feature type="domain" description="Peptidase S54 rhomboid" evidence="8">
    <location>
        <begin position="69"/>
        <end position="212"/>
    </location>
</feature>
<gene>
    <name evidence="10" type="ORF">ACFSSE_12890</name>
</gene>
<evidence type="ECO:0000256" key="2">
    <source>
        <dbReference type="ARBA" id="ARBA00009045"/>
    </source>
</evidence>
<dbReference type="InterPro" id="IPR022764">
    <property type="entry name" value="Peptidase_S54_rhomboid_dom"/>
</dbReference>
<evidence type="ECO:0000256" key="1">
    <source>
        <dbReference type="ARBA" id="ARBA00004141"/>
    </source>
</evidence>
<evidence type="ECO:0000259" key="8">
    <source>
        <dbReference type="Pfam" id="PF01694"/>
    </source>
</evidence>
<evidence type="ECO:0000259" key="9">
    <source>
        <dbReference type="Pfam" id="PF20216"/>
    </source>
</evidence>
<protein>
    <submittedName>
        <fullName evidence="10">Rhomboid family intramembrane serine protease</fullName>
        <ecNumber evidence="10">3.4.21.105</ecNumber>
    </submittedName>
</protein>
<keyword evidence="3 7" id="KW-0812">Transmembrane</keyword>
<dbReference type="PANTHER" id="PTHR43731">
    <property type="entry name" value="RHOMBOID PROTEASE"/>
    <property type="match status" value="1"/>
</dbReference>
<organism evidence="10 11">
    <name type="scientific">Pedobacter alpinus</name>
    <dbReference type="NCBI Taxonomy" id="1590643"/>
    <lineage>
        <taxon>Bacteria</taxon>
        <taxon>Pseudomonadati</taxon>
        <taxon>Bacteroidota</taxon>
        <taxon>Sphingobacteriia</taxon>
        <taxon>Sphingobacteriales</taxon>
        <taxon>Sphingobacteriaceae</taxon>
        <taxon>Pedobacter</taxon>
    </lineage>
</organism>
<reference evidence="11" key="1">
    <citation type="journal article" date="2019" name="Int. J. Syst. Evol. Microbiol.">
        <title>The Global Catalogue of Microorganisms (GCM) 10K type strain sequencing project: providing services to taxonomists for standard genome sequencing and annotation.</title>
        <authorList>
            <consortium name="The Broad Institute Genomics Platform"/>
            <consortium name="The Broad Institute Genome Sequencing Center for Infectious Disease"/>
            <person name="Wu L."/>
            <person name="Ma J."/>
        </authorList>
    </citation>
    <scope>NUCLEOTIDE SEQUENCE [LARGE SCALE GENOMIC DNA]</scope>
    <source>
        <strain evidence="11">KCTC 42456</strain>
    </source>
</reference>
<feature type="domain" description="DUF6576" evidence="9">
    <location>
        <begin position="255"/>
        <end position="287"/>
    </location>
</feature>
<dbReference type="RefSeq" id="WP_379047206.1">
    <property type="nucleotide sequence ID" value="NZ_JBHSKW010000064.1"/>
</dbReference>
<feature type="transmembrane region" description="Helical" evidence="7">
    <location>
        <begin position="172"/>
        <end position="192"/>
    </location>
</feature>
<keyword evidence="6 7" id="KW-0472">Membrane</keyword>
<keyword evidence="11" id="KW-1185">Reference proteome</keyword>
<proteinExistence type="inferred from homology"/>
<dbReference type="GO" id="GO:0006508">
    <property type="term" value="P:proteolysis"/>
    <property type="evidence" value="ECO:0007669"/>
    <property type="project" value="UniProtKB-KW"/>
</dbReference>
<keyword evidence="10" id="KW-0645">Protease</keyword>
<comment type="caution">
    <text evidence="10">The sequence shown here is derived from an EMBL/GenBank/DDBJ whole genome shotgun (WGS) entry which is preliminary data.</text>
</comment>
<comment type="similarity">
    <text evidence="2">Belongs to the peptidase S54 family.</text>
</comment>
<dbReference type="EMBL" id="JBHULV010000045">
    <property type="protein sequence ID" value="MFD2732598.1"/>
    <property type="molecule type" value="Genomic_DNA"/>
</dbReference>
<accession>A0ABW5TU91</accession>
<dbReference type="SUPFAM" id="SSF144091">
    <property type="entry name" value="Rhomboid-like"/>
    <property type="match status" value="1"/>
</dbReference>
<name>A0ABW5TU91_9SPHI</name>
<feature type="transmembrane region" description="Helical" evidence="7">
    <location>
        <begin position="51"/>
        <end position="70"/>
    </location>
</feature>
<dbReference type="InterPro" id="IPR050925">
    <property type="entry name" value="Rhomboid_protease_S54"/>
</dbReference>
<evidence type="ECO:0000313" key="11">
    <source>
        <dbReference type="Proteomes" id="UP001597546"/>
    </source>
</evidence>
<evidence type="ECO:0000256" key="6">
    <source>
        <dbReference type="ARBA" id="ARBA00023136"/>
    </source>
</evidence>
<feature type="transmembrane region" description="Helical" evidence="7">
    <location>
        <begin position="108"/>
        <end position="130"/>
    </location>
</feature>
<evidence type="ECO:0000256" key="7">
    <source>
        <dbReference type="SAM" id="Phobius"/>
    </source>
</evidence>
<evidence type="ECO:0000256" key="4">
    <source>
        <dbReference type="ARBA" id="ARBA00022801"/>
    </source>
</evidence>
<dbReference type="InterPro" id="IPR046483">
    <property type="entry name" value="DUF6576"/>
</dbReference>
<evidence type="ECO:0000256" key="3">
    <source>
        <dbReference type="ARBA" id="ARBA00022692"/>
    </source>
</evidence>
<evidence type="ECO:0000313" key="10">
    <source>
        <dbReference type="EMBL" id="MFD2732598.1"/>
    </source>
</evidence>
<feature type="transmembrane region" description="Helical" evidence="7">
    <location>
        <begin position="136"/>
        <end position="160"/>
    </location>
</feature>
<dbReference type="EC" id="3.4.21.105" evidence="10"/>
<feature type="transmembrane region" description="Helical" evidence="7">
    <location>
        <begin position="20"/>
        <end position="42"/>
    </location>
</feature>
<dbReference type="Pfam" id="PF01694">
    <property type="entry name" value="Rhomboid"/>
    <property type="match status" value="1"/>
</dbReference>
<dbReference type="InterPro" id="IPR035952">
    <property type="entry name" value="Rhomboid-like_sf"/>
</dbReference>
<comment type="subcellular location">
    <subcellularLocation>
        <location evidence="1">Membrane</location>
        <topology evidence="1">Multi-pass membrane protein</topology>
    </subcellularLocation>
</comment>
<dbReference type="Pfam" id="PF20216">
    <property type="entry name" value="DUF6576"/>
    <property type="match status" value="1"/>
</dbReference>
<feature type="transmembrane region" description="Helical" evidence="7">
    <location>
        <begin position="76"/>
        <end position="96"/>
    </location>
</feature>
<sequence length="294" mass="33167">MNVLNELKFKIFASGSRVNLLIAINVAIFLFFSLLSVFEYLFTKQSNINNFVFNFLAVPTFLPKLLYRFWTPFTYMFLHDGFFHILFNMLWLFWMGKILEGFLNSKKLTFVYLAGGLSGAFFYILCYNIIPAYADASLSSAAVGASASVTAILVATATLVPNYTIHLMFIGAVRLVWIAIVYIIIDILSLAGSNAGGYLSHLGGAIFGFLFIKALQSGNDWCKPFENVFEPKAKLKVVSKQEHKVSFNIRTDMPNQEIIDAILDKISKNGYDNLTAKEKETLFKLSTNNEEKRK</sequence>
<evidence type="ECO:0000256" key="5">
    <source>
        <dbReference type="ARBA" id="ARBA00022989"/>
    </source>
</evidence>
<feature type="transmembrane region" description="Helical" evidence="7">
    <location>
        <begin position="198"/>
        <end position="215"/>
    </location>
</feature>
<dbReference type="GO" id="GO:0008233">
    <property type="term" value="F:peptidase activity"/>
    <property type="evidence" value="ECO:0007669"/>
    <property type="project" value="UniProtKB-KW"/>
</dbReference>